<organism evidence="1 2">
    <name type="scientific">Blautia obeum ATCC 29174</name>
    <dbReference type="NCBI Taxonomy" id="411459"/>
    <lineage>
        <taxon>Bacteria</taxon>
        <taxon>Bacillati</taxon>
        <taxon>Bacillota</taxon>
        <taxon>Clostridia</taxon>
        <taxon>Lachnospirales</taxon>
        <taxon>Lachnospiraceae</taxon>
        <taxon>Blautia</taxon>
    </lineage>
</organism>
<dbReference type="HOGENOM" id="CLU_3363592_0_0_9"/>
<dbReference type="AlphaFoldDB" id="A5ZS31"/>
<evidence type="ECO:0000313" key="2">
    <source>
        <dbReference type="Proteomes" id="UP000006002"/>
    </source>
</evidence>
<dbReference type="Proteomes" id="UP000006002">
    <property type="component" value="Unassembled WGS sequence"/>
</dbReference>
<reference evidence="1 2" key="2">
    <citation type="submission" date="2007-04" db="EMBL/GenBank/DDBJ databases">
        <title>Draft genome sequence of Ruminococcus obeum (ATCC 29174).</title>
        <authorList>
            <person name="Sudarsanam P."/>
            <person name="Ley R."/>
            <person name="Guruge J."/>
            <person name="Turnbaugh P.J."/>
            <person name="Mahowald M."/>
            <person name="Liep D."/>
            <person name="Gordon J."/>
        </authorList>
    </citation>
    <scope>NUCLEOTIDE SEQUENCE [LARGE SCALE GENOMIC DNA]</scope>
    <source>
        <strain evidence="1 2">ATCC 29174</strain>
    </source>
</reference>
<sequence>MPNIYKQYKFLGRKSFLIIKDFNMIDEITMNELRK</sequence>
<gene>
    <name evidence="1" type="ORF">RUMOBE_01809</name>
</gene>
<evidence type="ECO:0000313" key="1">
    <source>
        <dbReference type="EMBL" id="EDM87628.1"/>
    </source>
</evidence>
<accession>A5ZS31</accession>
<reference evidence="1 2" key="1">
    <citation type="submission" date="2007-03" db="EMBL/GenBank/DDBJ databases">
        <authorList>
            <person name="Fulton L."/>
            <person name="Clifton S."/>
            <person name="Fulton B."/>
            <person name="Xu J."/>
            <person name="Minx P."/>
            <person name="Pepin K.H."/>
            <person name="Johnson M."/>
            <person name="Thiruvilangam P."/>
            <person name="Bhonagiri V."/>
            <person name="Nash W.E."/>
            <person name="Mardis E.R."/>
            <person name="Wilson R.K."/>
        </authorList>
    </citation>
    <scope>NUCLEOTIDE SEQUENCE [LARGE SCALE GENOMIC DNA]</scope>
    <source>
        <strain evidence="1 2">ATCC 29174</strain>
    </source>
</reference>
<name>A5ZS31_9FIRM</name>
<comment type="caution">
    <text evidence="1">The sequence shown here is derived from an EMBL/GenBank/DDBJ whole genome shotgun (WGS) entry which is preliminary data.</text>
</comment>
<dbReference type="EMBL" id="AAVO02000006">
    <property type="protein sequence ID" value="EDM87628.1"/>
    <property type="molecule type" value="Genomic_DNA"/>
</dbReference>
<proteinExistence type="predicted"/>
<protein>
    <submittedName>
        <fullName evidence="1">Uncharacterized protein</fullName>
    </submittedName>
</protein>